<dbReference type="EMBL" id="KU882136">
    <property type="protein sequence ID" value="AOC97515.1"/>
    <property type="molecule type" value="Genomic_DNA"/>
</dbReference>
<reference evidence="1" key="1">
    <citation type="submission" date="2016-03" db="EMBL/GenBank/DDBJ databases">
        <title>Screening and functional analysis of regulators involved in fruiting body formation of Flammulina velutipes.</title>
        <authorList>
            <person name="Wang W."/>
            <person name="Xie B."/>
            <person name="van Peer A.F."/>
        </authorList>
    </citation>
    <scope>NUCLEOTIDE SEQUENCE</scope>
    <source>
        <strain evidence="1">Fv25-3</strain>
    </source>
</reference>
<protein>
    <submittedName>
        <fullName evidence="1">Putative pheromone</fullName>
    </submittedName>
</protein>
<dbReference type="AlphaFoldDB" id="A0A1B2U706"/>
<organism evidence="1">
    <name type="scientific">Flammulina velutipes</name>
    <name type="common">Agaricus velutipes</name>
    <dbReference type="NCBI Taxonomy" id="38945"/>
    <lineage>
        <taxon>Eukaryota</taxon>
        <taxon>Fungi</taxon>
        <taxon>Dikarya</taxon>
        <taxon>Basidiomycota</taxon>
        <taxon>Agaricomycotina</taxon>
        <taxon>Agaricomycetes</taxon>
        <taxon>Agaricomycetidae</taxon>
        <taxon>Agaricales</taxon>
        <taxon>Marasmiineae</taxon>
        <taxon>Physalacriaceae</taxon>
        <taxon>Flammulina</taxon>
    </lineage>
</organism>
<gene>
    <name evidence="1" type="primary">pp12</name>
</gene>
<proteinExistence type="predicted"/>
<name>A0A1B2U706_FLAVE</name>
<sequence>MDEFTSLISLPSDEGDVTVPLDFERPGDPSITGGARCIIS</sequence>
<evidence type="ECO:0000313" key="1">
    <source>
        <dbReference type="EMBL" id="AOC97515.1"/>
    </source>
</evidence>
<accession>A0A1B2U706</accession>